<proteinExistence type="predicted"/>
<gene>
    <name evidence="1" type="ORF">PBAH0796_LOCUS33116</name>
</gene>
<organism evidence="1">
    <name type="scientific">Pyrodinium bahamense</name>
    <dbReference type="NCBI Taxonomy" id="73915"/>
    <lineage>
        <taxon>Eukaryota</taxon>
        <taxon>Sar</taxon>
        <taxon>Alveolata</taxon>
        <taxon>Dinophyceae</taxon>
        <taxon>Gonyaulacales</taxon>
        <taxon>Pyrocystaceae</taxon>
        <taxon>Pyrodinium</taxon>
    </lineage>
</organism>
<evidence type="ECO:0008006" key="2">
    <source>
        <dbReference type="Google" id="ProtNLM"/>
    </source>
</evidence>
<protein>
    <recommendedName>
        <fullName evidence="2">Ubiquitin-like domain-containing protein</fullName>
    </recommendedName>
</protein>
<dbReference type="AlphaFoldDB" id="A0A7S0BD63"/>
<dbReference type="EMBL" id="HBEG01054355">
    <property type="protein sequence ID" value="CAD8389634.1"/>
    <property type="molecule type" value="Transcribed_RNA"/>
</dbReference>
<name>A0A7S0BD63_9DINO</name>
<evidence type="ECO:0000313" key="1">
    <source>
        <dbReference type="EMBL" id="CAD8389634.1"/>
    </source>
</evidence>
<reference evidence="1" key="1">
    <citation type="submission" date="2021-01" db="EMBL/GenBank/DDBJ databases">
        <authorList>
            <person name="Corre E."/>
            <person name="Pelletier E."/>
            <person name="Niang G."/>
            <person name="Scheremetjew M."/>
            <person name="Finn R."/>
            <person name="Kale V."/>
            <person name="Holt S."/>
            <person name="Cochrane G."/>
            <person name="Meng A."/>
            <person name="Brown T."/>
            <person name="Cohen L."/>
        </authorList>
    </citation>
    <scope>NUCLEOTIDE SEQUENCE</scope>
    <source>
        <strain evidence="1">Pbaha01</strain>
    </source>
</reference>
<sequence>MDGESIAIVVLGLSGDVIAEVQMGQSETISDLKRTIHMIDRAKATCWQRLMCHDRELFDQDRVGHMNGAAPIFFTLVVSVDVNKLLTGSSEIVAEVAEAFEAMGKAMIPHMDNLFIDEAGEPLDALIAEEVLNTLGHRLGWVRTLAGLRRVLLPHAMDILRSTALVFRNHDRICRIFAWLGPAASPHLVAWLGLLERPLPPCMIRRVQQLSRFPDCARVRLAAKSALRDKGGHSVARVDELAKLWASLGRDIKALAEEDRYALEIYRSSAHAALCELQAQSTDLRVRYAASRALRR</sequence>
<accession>A0A7S0BD63</accession>